<keyword evidence="5" id="KW-0460">Magnesium</keyword>
<feature type="domain" description="MobA-like NTP transferase" evidence="8">
    <location>
        <begin position="14"/>
        <end position="159"/>
    </location>
</feature>
<accession>A0A7Z0QVU1</accession>
<dbReference type="PANTHER" id="PTHR19136">
    <property type="entry name" value="MOLYBDENUM COFACTOR GUANYLYLTRANSFERASE"/>
    <property type="match status" value="1"/>
</dbReference>
<evidence type="ECO:0000256" key="2">
    <source>
        <dbReference type="ARBA" id="ARBA00022679"/>
    </source>
</evidence>
<evidence type="ECO:0000256" key="3">
    <source>
        <dbReference type="ARBA" id="ARBA00022723"/>
    </source>
</evidence>
<evidence type="ECO:0000256" key="6">
    <source>
        <dbReference type="ARBA" id="ARBA00023134"/>
    </source>
</evidence>
<dbReference type="PANTHER" id="PTHR19136:SF81">
    <property type="entry name" value="MOLYBDENUM COFACTOR GUANYLYLTRANSFERASE"/>
    <property type="match status" value="1"/>
</dbReference>
<evidence type="ECO:0000256" key="5">
    <source>
        <dbReference type="ARBA" id="ARBA00022842"/>
    </source>
</evidence>
<dbReference type="GO" id="GO:0016779">
    <property type="term" value="F:nucleotidyltransferase activity"/>
    <property type="evidence" value="ECO:0007669"/>
    <property type="project" value="UniProtKB-KW"/>
</dbReference>
<name>A0A7Z0QVU1_9GAMM</name>
<dbReference type="GO" id="GO:0006777">
    <property type="term" value="P:Mo-molybdopterin cofactor biosynthetic process"/>
    <property type="evidence" value="ECO:0007669"/>
    <property type="project" value="UniProtKB-KW"/>
</dbReference>
<dbReference type="Proteomes" id="UP000589896">
    <property type="component" value="Unassembled WGS sequence"/>
</dbReference>
<dbReference type="Pfam" id="PF12804">
    <property type="entry name" value="NTP_transf_3"/>
    <property type="match status" value="1"/>
</dbReference>
<dbReference type="GO" id="GO:0046872">
    <property type="term" value="F:metal ion binding"/>
    <property type="evidence" value="ECO:0007669"/>
    <property type="project" value="UniProtKB-KW"/>
</dbReference>
<sequence>MSAAPVAATITLGILAGGRASRLGGRDKAWLEHGGVAQVMRIQRAFAPQAACALVSANRALERYAAHGLATVQDRVADAGPLSALDALAAATTTPWLATVPVDLLQADPRVVPMLALLGGANGAYAIDDDGIQPLVALWPVEALRIGAAAALARGEYAVRALQQGLGMQGVRIDGVRFGNLNTPDDLIDAGIADA</sequence>
<dbReference type="InterPro" id="IPR029044">
    <property type="entry name" value="Nucleotide-diphossugar_trans"/>
</dbReference>
<dbReference type="AlphaFoldDB" id="A0A7Z0QVU1"/>
<dbReference type="CDD" id="cd02503">
    <property type="entry name" value="MobA"/>
    <property type="match status" value="1"/>
</dbReference>
<keyword evidence="7" id="KW-0501">Molybdenum cofactor biosynthesis</keyword>
<proteinExistence type="predicted"/>
<evidence type="ECO:0000259" key="8">
    <source>
        <dbReference type="Pfam" id="PF12804"/>
    </source>
</evidence>
<organism evidence="9 10">
    <name type="scientific">Luteimonas deserti</name>
    <dbReference type="NCBI Taxonomy" id="2752306"/>
    <lineage>
        <taxon>Bacteria</taxon>
        <taxon>Pseudomonadati</taxon>
        <taxon>Pseudomonadota</taxon>
        <taxon>Gammaproteobacteria</taxon>
        <taxon>Lysobacterales</taxon>
        <taxon>Lysobacteraceae</taxon>
        <taxon>Luteimonas</taxon>
    </lineage>
</organism>
<dbReference type="InterPro" id="IPR013482">
    <property type="entry name" value="Molybde_CF_guanTrfase"/>
</dbReference>
<evidence type="ECO:0000256" key="4">
    <source>
        <dbReference type="ARBA" id="ARBA00022741"/>
    </source>
</evidence>
<keyword evidence="1" id="KW-0963">Cytoplasm</keyword>
<gene>
    <name evidence="9" type="ORF">H0E82_16030</name>
</gene>
<dbReference type="SUPFAM" id="SSF53448">
    <property type="entry name" value="Nucleotide-diphospho-sugar transferases"/>
    <property type="match status" value="1"/>
</dbReference>
<protein>
    <submittedName>
        <fullName evidence="9">Molybdenum cofactor guanylyltransferase</fullName>
    </submittedName>
</protein>
<comment type="caution">
    <text evidence="9">The sequence shown here is derived from an EMBL/GenBank/DDBJ whole genome shotgun (WGS) entry which is preliminary data.</text>
</comment>
<reference evidence="9 10" key="1">
    <citation type="submission" date="2020-07" db="EMBL/GenBank/DDBJ databases">
        <title>isolation of Luteimonas sp. SJ-16.</title>
        <authorList>
            <person name="Huang X.-X."/>
            <person name="Xu L."/>
            <person name="Sun J.-Q."/>
        </authorList>
    </citation>
    <scope>NUCLEOTIDE SEQUENCE [LARGE SCALE GENOMIC DNA]</scope>
    <source>
        <strain evidence="9 10">SJ-16</strain>
    </source>
</reference>
<dbReference type="InterPro" id="IPR025877">
    <property type="entry name" value="MobA-like_NTP_Trfase"/>
</dbReference>
<dbReference type="Gene3D" id="3.90.550.10">
    <property type="entry name" value="Spore Coat Polysaccharide Biosynthesis Protein SpsA, Chain A"/>
    <property type="match status" value="1"/>
</dbReference>
<evidence type="ECO:0000313" key="10">
    <source>
        <dbReference type="Proteomes" id="UP000589896"/>
    </source>
</evidence>
<keyword evidence="2 9" id="KW-0808">Transferase</keyword>
<keyword evidence="10" id="KW-1185">Reference proteome</keyword>
<keyword evidence="3" id="KW-0479">Metal-binding</keyword>
<dbReference type="GO" id="GO:0005525">
    <property type="term" value="F:GTP binding"/>
    <property type="evidence" value="ECO:0007669"/>
    <property type="project" value="UniProtKB-KW"/>
</dbReference>
<evidence type="ECO:0000256" key="7">
    <source>
        <dbReference type="ARBA" id="ARBA00023150"/>
    </source>
</evidence>
<keyword evidence="4" id="KW-0547">Nucleotide-binding</keyword>
<keyword evidence="9" id="KW-0548">Nucleotidyltransferase</keyword>
<evidence type="ECO:0000256" key="1">
    <source>
        <dbReference type="ARBA" id="ARBA00022490"/>
    </source>
</evidence>
<dbReference type="RefSeq" id="WP_180546443.1">
    <property type="nucleotide sequence ID" value="NZ_JACCJZ010000020.1"/>
</dbReference>
<evidence type="ECO:0000313" key="9">
    <source>
        <dbReference type="EMBL" id="NYZ64248.1"/>
    </source>
</evidence>
<dbReference type="EMBL" id="JACCJZ010000020">
    <property type="protein sequence ID" value="NYZ64248.1"/>
    <property type="molecule type" value="Genomic_DNA"/>
</dbReference>
<keyword evidence="6" id="KW-0342">GTP-binding</keyword>